<keyword evidence="2" id="KW-1185">Reference proteome</keyword>
<proteinExistence type="predicted"/>
<evidence type="ECO:0000313" key="1">
    <source>
        <dbReference type="EMBL" id="KAG6970441.1"/>
    </source>
</evidence>
<organism evidence="1 2">
    <name type="scientific">Phytophthora aleatoria</name>
    <dbReference type="NCBI Taxonomy" id="2496075"/>
    <lineage>
        <taxon>Eukaryota</taxon>
        <taxon>Sar</taxon>
        <taxon>Stramenopiles</taxon>
        <taxon>Oomycota</taxon>
        <taxon>Peronosporomycetes</taxon>
        <taxon>Peronosporales</taxon>
        <taxon>Peronosporaceae</taxon>
        <taxon>Phytophthora</taxon>
    </lineage>
</organism>
<name>A0A8J5J0C3_9STRA</name>
<dbReference type="Proteomes" id="UP000709295">
    <property type="component" value="Unassembled WGS sequence"/>
</dbReference>
<dbReference type="EMBL" id="JAENGY010000180">
    <property type="protein sequence ID" value="KAG6970441.1"/>
    <property type="molecule type" value="Genomic_DNA"/>
</dbReference>
<feature type="non-terminal residue" evidence="1">
    <location>
        <position position="1"/>
    </location>
</feature>
<protein>
    <submittedName>
        <fullName evidence="1">Uncharacterized protein</fullName>
    </submittedName>
</protein>
<dbReference type="AlphaFoldDB" id="A0A8J5J0C3"/>
<evidence type="ECO:0000313" key="2">
    <source>
        <dbReference type="Proteomes" id="UP000709295"/>
    </source>
</evidence>
<sequence length="199" mass="22986">ERAQLIDCLLRKLQWPPLTSRSYRDGRGFGKLQSCLRDAPYSTHHASRWLDDKENIPDLTGAQTSKSFKGQGATPIIPFSHDLETFMKDYFKEQQPRRLRRYMARNESHEKGLSALMRLCQRFAAREYEFCPLDAFNNVDETSGYLDMPPLRIWAWKGRKGSAKVKRTQKHAERLTAVVTARADGKKQPILFILRAKSG</sequence>
<accession>A0A8J5J0C3</accession>
<reference evidence="1" key="1">
    <citation type="submission" date="2021-01" db="EMBL/GenBank/DDBJ databases">
        <title>Phytophthora aleatoria, a newly-described species from Pinus radiata is distinct from Phytophthora cactorum isolates based on comparative genomics.</title>
        <authorList>
            <person name="Mcdougal R."/>
            <person name="Panda P."/>
            <person name="Williams N."/>
            <person name="Studholme D.J."/>
        </authorList>
    </citation>
    <scope>NUCLEOTIDE SEQUENCE</scope>
    <source>
        <strain evidence="1">NZFS 4037</strain>
    </source>
</reference>
<comment type="caution">
    <text evidence="1">The sequence shown here is derived from an EMBL/GenBank/DDBJ whole genome shotgun (WGS) entry which is preliminary data.</text>
</comment>
<gene>
    <name evidence="1" type="ORF">JG688_00004859</name>
</gene>